<dbReference type="PROSITE" id="PS00061">
    <property type="entry name" value="ADH_SHORT"/>
    <property type="match status" value="1"/>
</dbReference>
<dbReference type="Gene3D" id="3.40.50.720">
    <property type="entry name" value="NAD(P)-binding Rossmann-like Domain"/>
    <property type="match status" value="1"/>
</dbReference>
<dbReference type="PRINTS" id="PR00080">
    <property type="entry name" value="SDRFAMILY"/>
</dbReference>
<evidence type="ECO:0000313" key="4">
    <source>
        <dbReference type="Proteomes" id="UP001501690"/>
    </source>
</evidence>
<evidence type="ECO:0000256" key="1">
    <source>
        <dbReference type="ARBA" id="ARBA00006484"/>
    </source>
</evidence>
<comment type="caution">
    <text evidence="3">The sequence shown here is derived from an EMBL/GenBank/DDBJ whole genome shotgun (WGS) entry which is preliminary data.</text>
</comment>
<dbReference type="PANTHER" id="PTHR24321:SF8">
    <property type="entry name" value="ESTRADIOL 17-BETA-DEHYDROGENASE 8-RELATED"/>
    <property type="match status" value="1"/>
</dbReference>
<proteinExistence type="inferred from homology"/>
<dbReference type="PRINTS" id="PR00081">
    <property type="entry name" value="GDHRDH"/>
</dbReference>
<dbReference type="SUPFAM" id="SSF51735">
    <property type="entry name" value="NAD(P)-binding Rossmann-fold domains"/>
    <property type="match status" value="1"/>
</dbReference>
<organism evidence="3 4">
    <name type="scientific">Microbacterium sediminicola</name>
    <dbReference type="NCBI Taxonomy" id="415210"/>
    <lineage>
        <taxon>Bacteria</taxon>
        <taxon>Bacillati</taxon>
        <taxon>Actinomycetota</taxon>
        <taxon>Actinomycetes</taxon>
        <taxon>Micrococcales</taxon>
        <taxon>Microbacteriaceae</taxon>
        <taxon>Microbacterium</taxon>
    </lineage>
</organism>
<evidence type="ECO:0008006" key="5">
    <source>
        <dbReference type="Google" id="ProtNLM"/>
    </source>
</evidence>
<protein>
    <recommendedName>
        <fullName evidence="5">Short chain dehydrogenase</fullName>
    </recommendedName>
</protein>
<comment type="similarity">
    <text evidence="1">Belongs to the short-chain dehydrogenases/reductases (SDR) family.</text>
</comment>
<dbReference type="Pfam" id="PF13561">
    <property type="entry name" value="adh_short_C2"/>
    <property type="match status" value="1"/>
</dbReference>
<sequence>MAVNLDSVFYGMRYEMPAMIASGGGAIVNNSSILGLVGESQVAAYTAAKHGVAGMTKSAAASYAAQGIRVNSVHPGYIETPLLAAMPREAYEELVAKHPIGRLGEPEEVANLVVFLLSDAASFMTGSQVVVDGGFTAV</sequence>
<dbReference type="EMBL" id="BAAAPL010000002">
    <property type="protein sequence ID" value="GAA1705734.1"/>
    <property type="molecule type" value="Genomic_DNA"/>
</dbReference>
<dbReference type="PANTHER" id="PTHR24321">
    <property type="entry name" value="DEHYDROGENASES, SHORT CHAIN"/>
    <property type="match status" value="1"/>
</dbReference>
<dbReference type="InterPro" id="IPR002347">
    <property type="entry name" value="SDR_fam"/>
</dbReference>
<evidence type="ECO:0000313" key="3">
    <source>
        <dbReference type="EMBL" id="GAA1705734.1"/>
    </source>
</evidence>
<evidence type="ECO:0000256" key="2">
    <source>
        <dbReference type="ARBA" id="ARBA00023002"/>
    </source>
</evidence>
<keyword evidence="4" id="KW-1185">Reference proteome</keyword>
<keyword evidence="2" id="KW-0560">Oxidoreductase</keyword>
<name>A0ABN2IIJ6_9MICO</name>
<gene>
    <name evidence="3" type="ORF">GCM10009808_24650</name>
</gene>
<dbReference type="InterPro" id="IPR020904">
    <property type="entry name" value="Sc_DH/Rdtase_CS"/>
</dbReference>
<dbReference type="Proteomes" id="UP001501690">
    <property type="component" value="Unassembled WGS sequence"/>
</dbReference>
<reference evidence="3 4" key="1">
    <citation type="journal article" date="2019" name="Int. J. Syst. Evol. Microbiol.">
        <title>The Global Catalogue of Microorganisms (GCM) 10K type strain sequencing project: providing services to taxonomists for standard genome sequencing and annotation.</title>
        <authorList>
            <consortium name="The Broad Institute Genomics Platform"/>
            <consortium name="The Broad Institute Genome Sequencing Center for Infectious Disease"/>
            <person name="Wu L."/>
            <person name="Ma J."/>
        </authorList>
    </citation>
    <scope>NUCLEOTIDE SEQUENCE [LARGE SCALE GENOMIC DNA]</scope>
    <source>
        <strain evidence="3 4">JCM 15577</strain>
    </source>
</reference>
<accession>A0ABN2IIJ6</accession>
<dbReference type="InterPro" id="IPR036291">
    <property type="entry name" value="NAD(P)-bd_dom_sf"/>
</dbReference>